<dbReference type="InterPro" id="IPR031167">
    <property type="entry name" value="G_OBG"/>
</dbReference>
<evidence type="ECO:0000256" key="7">
    <source>
        <dbReference type="ARBA" id="ARBA00023134"/>
    </source>
</evidence>
<dbReference type="GO" id="GO:0003924">
    <property type="term" value="F:GTPase activity"/>
    <property type="evidence" value="ECO:0007669"/>
    <property type="project" value="UniProtKB-UniRule"/>
</dbReference>
<comment type="caution">
    <text evidence="11">The sequence shown here is derived from an EMBL/GenBank/DDBJ whole genome shotgun (WGS) entry which is preliminary data.</text>
</comment>
<dbReference type="GO" id="GO:0042254">
    <property type="term" value="P:ribosome biogenesis"/>
    <property type="evidence" value="ECO:0007669"/>
    <property type="project" value="UniProtKB-UniRule"/>
</dbReference>
<keyword evidence="3 8" id="KW-0479">Metal-binding</keyword>
<feature type="binding site" evidence="8">
    <location>
        <begin position="205"/>
        <end position="209"/>
    </location>
    <ligand>
        <name>GTP</name>
        <dbReference type="ChEBI" id="CHEBI:37565"/>
    </ligand>
</feature>
<dbReference type="InterPro" id="IPR027417">
    <property type="entry name" value="P-loop_NTPase"/>
</dbReference>
<dbReference type="PROSITE" id="PS51883">
    <property type="entry name" value="OBG"/>
    <property type="match status" value="1"/>
</dbReference>
<dbReference type="HAMAP" id="MF_01454">
    <property type="entry name" value="GTPase_Obg"/>
    <property type="match status" value="1"/>
</dbReference>
<protein>
    <recommendedName>
        <fullName evidence="8">GTPase Obg</fullName>
        <ecNumber evidence="8">3.6.5.-</ecNumber>
    </recommendedName>
    <alternativeName>
        <fullName evidence="8">GTP-binding protein Obg</fullName>
    </alternativeName>
</protein>
<feature type="domain" description="Obg" evidence="10">
    <location>
        <begin position="1"/>
        <end position="173"/>
    </location>
</feature>
<dbReference type="CDD" id="cd01898">
    <property type="entry name" value="Obg"/>
    <property type="match status" value="1"/>
</dbReference>
<dbReference type="InterPro" id="IPR036726">
    <property type="entry name" value="GTP1_OBG_dom_sf"/>
</dbReference>
<dbReference type="Proteomes" id="UP000177900">
    <property type="component" value="Unassembled WGS sequence"/>
</dbReference>
<dbReference type="Pfam" id="PF01018">
    <property type="entry name" value="GTP1_OBG"/>
    <property type="match status" value="1"/>
</dbReference>
<dbReference type="SUPFAM" id="SSF52540">
    <property type="entry name" value="P-loop containing nucleoside triphosphate hydrolases"/>
    <property type="match status" value="1"/>
</dbReference>
<evidence type="ECO:0000256" key="4">
    <source>
        <dbReference type="ARBA" id="ARBA00022741"/>
    </source>
</evidence>
<keyword evidence="6 8" id="KW-0460">Magnesium</keyword>
<organism evidence="11 12">
    <name type="scientific">Candidatus Woykebacteria bacterium RIFCSPHIGHO2_01_FULL_39_12</name>
    <dbReference type="NCBI Taxonomy" id="1802599"/>
    <lineage>
        <taxon>Bacteria</taxon>
        <taxon>Candidatus Woykeibacteriota</taxon>
    </lineage>
</organism>
<dbReference type="EMBL" id="MHCV01000013">
    <property type="protein sequence ID" value="OGY27754.1"/>
    <property type="molecule type" value="Genomic_DNA"/>
</dbReference>
<comment type="subunit">
    <text evidence="8">Monomer.</text>
</comment>
<dbReference type="InterPro" id="IPR006073">
    <property type="entry name" value="GTP-bd"/>
</dbReference>
<comment type="subcellular location">
    <subcellularLocation>
        <location evidence="8">Cytoplasm</location>
    </subcellularLocation>
</comment>
<comment type="cofactor">
    <cofactor evidence="8">
        <name>Mg(2+)</name>
        <dbReference type="ChEBI" id="CHEBI:18420"/>
    </cofactor>
</comment>
<feature type="binding site" evidence="8">
    <location>
        <position position="207"/>
    </location>
    <ligand>
        <name>Mg(2+)</name>
        <dbReference type="ChEBI" id="CHEBI:18420"/>
    </ligand>
</feature>
<keyword evidence="5 8" id="KW-0378">Hydrolase</keyword>
<dbReference type="PROSITE" id="PS51710">
    <property type="entry name" value="G_OBG"/>
    <property type="match status" value="1"/>
</dbReference>
<keyword evidence="2 8" id="KW-0963">Cytoplasm</keyword>
<feature type="domain" description="OBG-type G" evidence="9">
    <location>
        <begin position="174"/>
        <end position="339"/>
    </location>
</feature>
<comment type="function">
    <text evidence="8">An essential GTPase which binds GTP, GDP and possibly (p)ppGpp with moderate affinity, with high nucleotide exchange rates and a fairly low GTP hydrolysis rate. Plays a role in control of the cell cycle, stress response, ribosome biogenesis and in those bacteria that undergo differentiation, in morphogenesis control.</text>
</comment>
<sequence>MVDYVKIHIKAGNGGNGHVSFMRLRGKPYGPADGGDGGDGGNVYLIAKSDLSTLIPYRYKKDFKAENGSIGGKNHKKGSGGDDLYLSVPAGTLVKNEKEQVLIDITDLNAPVLVAKGGKGGRGNAHAKMSDIRHQISEIGHLNFENDKWEALKKAEEGKPGEEEILILELKLLADVGIIGLPNAGKSTLLSKLTLAHPKIASYPFTTLEPNLGVMEQKGKDLVLADIPGLIEGASSGRGLGDQFLRHVERTKLLIHLISASSDDPAEEFETINKELGGYHEDLSKKPQIVVLNKIDLVNKEQVNKKVKALKAKKIKVMLISAVTNEGLERLKDEIISRI</sequence>
<dbReference type="InterPro" id="IPR006074">
    <property type="entry name" value="GTP1-OBG_CS"/>
</dbReference>
<feature type="binding site" evidence="8">
    <location>
        <position position="187"/>
    </location>
    <ligand>
        <name>Mg(2+)</name>
        <dbReference type="ChEBI" id="CHEBI:18420"/>
    </ligand>
</feature>
<proteinExistence type="inferred from homology"/>
<dbReference type="FunFam" id="2.70.210.12:FF:000001">
    <property type="entry name" value="GTPase Obg"/>
    <property type="match status" value="1"/>
</dbReference>
<dbReference type="NCBIfam" id="TIGR00231">
    <property type="entry name" value="small_GTP"/>
    <property type="match status" value="1"/>
</dbReference>
<feature type="binding site" evidence="8">
    <location>
        <begin position="293"/>
        <end position="296"/>
    </location>
    <ligand>
        <name>GTP</name>
        <dbReference type="ChEBI" id="CHEBI:37565"/>
    </ligand>
</feature>
<feature type="binding site" evidence="8">
    <location>
        <begin position="180"/>
        <end position="187"/>
    </location>
    <ligand>
        <name>GTP</name>
        <dbReference type="ChEBI" id="CHEBI:37565"/>
    </ligand>
</feature>
<evidence type="ECO:0000313" key="11">
    <source>
        <dbReference type="EMBL" id="OGY27754.1"/>
    </source>
</evidence>
<evidence type="ECO:0000256" key="6">
    <source>
        <dbReference type="ARBA" id="ARBA00022842"/>
    </source>
</evidence>
<evidence type="ECO:0000256" key="3">
    <source>
        <dbReference type="ARBA" id="ARBA00022723"/>
    </source>
</evidence>
<dbReference type="InterPro" id="IPR014100">
    <property type="entry name" value="GTP-bd_Obg/CgtA"/>
</dbReference>
<evidence type="ECO:0000256" key="5">
    <source>
        <dbReference type="ARBA" id="ARBA00022801"/>
    </source>
</evidence>
<keyword evidence="4 8" id="KW-0547">Nucleotide-binding</keyword>
<dbReference type="GO" id="GO:0005737">
    <property type="term" value="C:cytoplasm"/>
    <property type="evidence" value="ECO:0007669"/>
    <property type="project" value="UniProtKB-SubCell"/>
</dbReference>
<gene>
    <name evidence="8" type="primary">obg</name>
    <name evidence="11" type="ORF">A2864_00835</name>
</gene>
<feature type="binding site" evidence="8">
    <location>
        <begin position="226"/>
        <end position="229"/>
    </location>
    <ligand>
        <name>GTP</name>
        <dbReference type="ChEBI" id="CHEBI:37565"/>
    </ligand>
</feature>
<dbReference type="AlphaFoldDB" id="A0A1G1WJB2"/>
<dbReference type="PANTHER" id="PTHR11702:SF31">
    <property type="entry name" value="MITOCHONDRIAL RIBOSOME-ASSOCIATED GTPASE 2"/>
    <property type="match status" value="1"/>
</dbReference>
<keyword evidence="7 8" id="KW-0342">GTP-binding</keyword>
<dbReference type="InterPro" id="IPR045086">
    <property type="entry name" value="OBG_GTPase"/>
</dbReference>
<dbReference type="SUPFAM" id="SSF82051">
    <property type="entry name" value="Obg GTP-binding protein N-terminal domain"/>
    <property type="match status" value="1"/>
</dbReference>
<evidence type="ECO:0000256" key="8">
    <source>
        <dbReference type="HAMAP-Rule" id="MF_01454"/>
    </source>
</evidence>
<comment type="similarity">
    <text evidence="1 8">Belongs to the TRAFAC class OBG-HflX-like GTPase superfamily. OBG GTPase family.</text>
</comment>
<dbReference type="Gene3D" id="3.40.50.300">
    <property type="entry name" value="P-loop containing nucleotide triphosphate hydrolases"/>
    <property type="match status" value="1"/>
</dbReference>
<dbReference type="InterPro" id="IPR005225">
    <property type="entry name" value="Small_GTP-bd"/>
</dbReference>
<feature type="binding site" evidence="8">
    <location>
        <begin position="321"/>
        <end position="323"/>
    </location>
    <ligand>
        <name>GTP</name>
        <dbReference type="ChEBI" id="CHEBI:37565"/>
    </ligand>
</feature>
<dbReference type="NCBIfam" id="NF008956">
    <property type="entry name" value="PRK12299.1"/>
    <property type="match status" value="1"/>
</dbReference>
<evidence type="ECO:0000259" key="9">
    <source>
        <dbReference type="PROSITE" id="PS51710"/>
    </source>
</evidence>
<evidence type="ECO:0000256" key="2">
    <source>
        <dbReference type="ARBA" id="ARBA00022490"/>
    </source>
</evidence>
<dbReference type="PROSITE" id="PS00905">
    <property type="entry name" value="GTP1_OBG"/>
    <property type="match status" value="1"/>
</dbReference>
<dbReference type="InterPro" id="IPR006169">
    <property type="entry name" value="GTP1_OBG_dom"/>
</dbReference>
<dbReference type="GO" id="GO:0005525">
    <property type="term" value="F:GTP binding"/>
    <property type="evidence" value="ECO:0007669"/>
    <property type="project" value="UniProtKB-UniRule"/>
</dbReference>
<dbReference type="PRINTS" id="PR00326">
    <property type="entry name" value="GTP1OBG"/>
</dbReference>
<dbReference type="Gene3D" id="2.70.210.12">
    <property type="entry name" value="GTP1/OBG domain"/>
    <property type="match status" value="1"/>
</dbReference>
<evidence type="ECO:0000259" key="10">
    <source>
        <dbReference type="PROSITE" id="PS51883"/>
    </source>
</evidence>
<dbReference type="EC" id="3.6.5.-" evidence="8"/>
<dbReference type="GO" id="GO:0000287">
    <property type="term" value="F:magnesium ion binding"/>
    <property type="evidence" value="ECO:0007669"/>
    <property type="project" value="InterPro"/>
</dbReference>
<evidence type="ECO:0000313" key="12">
    <source>
        <dbReference type="Proteomes" id="UP000177900"/>
    </source>
</evidence>
<evidence type="ECO:0000256" key="1">
    <source>
        <dbReference type="ARBA" id="ARBA00007699"/>
    </source>
</evidence>
<name>A0A1G1WJB2_9BACT</name>
<dbReference type="Pfam" id="PF01926">
    <property type="entry name" value="MMR_HSR1"/>
    <property type="match status" value="1"/>
</dbReference>
<reference evidence="11 12" key="1">
    <citation type="journal article" date="2016" name="Nat. Commun.">
        <title>Thousands of microbial genomes shed light on interconnected biogeochemical processes in an aquifer system.</title>
        <authorList>
            <person name="Anantharaman K."/>
            <person name="Brown C.T."/>
            <person name="Hug L.A."/>
            <person name="Sharon I."/>
            <person name="Castelle C.J."/>
            <person name="Probst A.J."/>
            <person name="Thomas B.C."/>
            <person name="Singh A."/>
            <person name="Wilkins M.J."/>
            <person name="Karaoz U."/>
            <person name="Brodie E.L."/>
            <person name="Williams K.H."/>
            <person name="Hubbard S.S."/>
            <person name="Banfield J.F."/>
        </authorList>
    </citation>
    <scope>NUCLEOTIDE SEQUENCE [LARGE SCALE GENOMIC DNA]</scope>
</reference>
<dbReference type="PANTHER" id="PTHR11702">
    <property type="entry name" value="DEVELOPMENTALLY REGULATED GTP-BINDING PROTEIN-RELATED"/>
    <property type="match status" value="1"/>
</dbReference>
<dbReference type="PIRSF" id="PIRSF002401">
    <property type="entry name" value="GTP_bd_Obg/CgtA"/>
    <property type="match status" value="1"/>
</dbReference>
<accession>A0A1G1WJB2</accession>